<sequence length="80" mass="8768">ATIELASQKNSVSAMDRRFANTINGRLPHDDFSNSFDSTVNSPFSTTQSTASGFNYSIPATTGIHHHHPRKITAHVLDEI</sequence>
<organism evidence="1 2">
    <name type="scientific">Pristionchus fissidentatus</name>
    <dbReference type="NCBI Taxonomy" id="1538716"/>
    <lineage>
        <taxon>Eukaryota</taxon>
        <taxon>Metazoa</taxon>
        <taxon>Ecdysozoa</taxon>
        <taxon>Nematoda</taxon>
        <taxon>Chromadorea</taxon>
        <taxon>Rhabditida</taxon>
        <taxon>Rhabditina</taxon>
        <taxon>Diplogasteromorpha</taxon>
        <taxon>Diplogasteroidea</taxon>
        <taxon>Neodiplogasteridae</taxon>
        <taxon>Pristionchus</taxon>
    </lineage>
</organism>
<gene>
    <name evidence="1" type="ORF">PFISCL1PPCAC_16239</name>
</gene>
<name>A0AAV5W4A6_9BILA</name>
<dbReference type="EMBL" id="BTSY01000004">
    <property type="protein sequence ID" value="GMT24942.1"/>
    <property type="molecule type" value="Genomic_DNA"/>
</dbReference>
<evidence type="ECO:0000313" key="2">
    <source>
        <dbReference type="Proteomes" id="UP001432322"/>
    </source>
</evidence>
<protein>
    <submittedName>
        <fullName evidence="1">Uncharacterized protein</fullName>
    </submittedName>
</protein>
<keyword evidence="2" id="KW-1185">Reference proteome</keyword>
<accession>A0AAV5W4A6</accession>
<feature type="non-terminal residue" evidence="1">
    <location>
        <position position="1"/>
    </location>
</feature>
<comment type="caution">
    <text evidence="1">The sequence shown here is derived from an EMBL/GenBank/DDBJ whole genome shotgun (WGS) entry which is preliminary data.</text>
</comment>
<evidence type="ECO:0000313" key="1">
    <source>
        <dbReference type="EMBL" id="GMT24942.1"/>
    </source>
</evidence>
<reference evidence="1" key="1">
    <citation type="submission" date="2023-10" db="EMBL/GenBank/DDBJ databases">
        <title>Genome assembly of Pristionchus species.</title>
        <authorList>
            <person name="Yoshida K."/>
            <person name="Sommer R.J."/>
        </authorList>
    </citation>
    <scope>NUCLEOTIDE SEQUENCE</scope>
    <source>
        <strain evidence="1">RS5133</strain>
    </source>
</reference>
<dbReference type="AlphaFoldDB" id="A0AAV5W4A6"/>
<proteinExistence type="predicted"/>
<dbReference type="Proteomes" id="UP001432322">
    <property type="component" value="Unassembled WGS sequence"/>
</dbReference>
<feature type="non-terminal residue" evidence="1">
    <location>
        <position position="80"/>
    </location>
</feature>